<dbReference type="GO" id="GO:0008933">
    <property type="term" value="F:peptidoglycan lytic transglycosylase activity"/>
    <property type="evidence" value="ECO:0007669"/>
    <property type="project" value="InterPro"/>
</dbReference>
<keyword evidence="4" id="KW-1185">Reference proteome</keyword>
<comment type="similarity">
    <text evidence="1">Belongs to the transglycosylase Slt family.</text>
</comment>
<dbReference type="Proteomes" id="UP001179121">
    <property type="component" value="Chromosome"/>
</dbReference>
<dbReference type="GO" id="GO:0016020">
    <property type="term" value="C:membrane"/>
    <property type="evidence" value="ECO:0007669"/>
    <property type="project" value="InterPro"/>
</dbReference>
<gene>
    <name evidence="3" type="ORF">DNFV4_04518</name>
</gene>
<accession>A0AA86N3P5</accession>
<dbReference type="PANTHER" id="PTHR37423:SF2">
    <property type="entry name" value="MEMBRANE-BOUND LYTIC MUREIN TRANSGLYCOSYLASE C"/>
    <property type="match status" value="1"/>
</dbReference>
<dbReference type="EMBL" id="OX365700">
    <property type="protein sequence ID" value="CAI4034074.1"/>
    <property type="molecule type" value="Genomic_DNA"/>
</dbReference>
<dbReference type="Pfam" id="PF01464">
    <property type="entry name" value="SLT"/>
    <property type="match status" value="1"/>
</dbReference>
<dbReference type="GO" id="GO:0000270">
    <property type="term" value="P:peptidoglycan metabolic process"/>
    <property type="evidence" value="ECO:0007669"/>
    <property type="project" value="InterPro"/>
</dbReference>
<dbReference type="KEGG" id="nti:DNFV4_04518"/>
<dbReference type="InterPro" id="IPR000189">
    <property type="entry name" value="Transglyc_AS"/>
</dbReference>
<dbReference type="InterPro" id="IPR008258">
    <property type="entry name" value="Transglycosylase_SLT_dom_1"/>
</dbReference>
<feature type="domain" description="Transglycosylase SLT" evidence="2">
    <location>
        <begin position="42"/>
        <end position="139"/>
    </location>
</feature>
<evidence type="ECO:0000313" key="4">
    <source>
        <dbReference type="Proteomes" id="UP001179121"/>
    </source>
</evidence>
<proteinExistence type="inferred from homology"/>
<protein>
    <recommendedName>
        <fullName evidence="2">Transglycosylase SLT domain-containing protein</fullName>
    </recommendedName>
</protein>
<dbReference type="PROSITE" id="PS00922">
    <property type="entry name" value="TRANSGLYCOSYLASE"/>
    <property type="match status" value="1"/>
</dbReference>
<name>A0AA86N3P5_9BACT</name>
<organism evidence="3 4">
    <name type="scientific">Nitrospira tepida</name>
    <dbReference type="NCBI Taxonomy" id="2973512"/>
    <lineage>
        <taxon>Bacteria</taxon>
        <taxon>Pseudomonadati</taxon>
        <taxon>Nitrospirota</taxon>
        <taxon>Nitrospiria</taxon>
        <taxon>Nitrospirales</taxon>
        <taxon>Nitrospiraceae</taxon>
        <taxon>Nitrospira</taxon>
    </lineage>
</organism>
<dbReference type="Gene3D" id="1.10.530.10">
    <property type="match status" value="1"/>
</dbReference>
<dbReference type="InterPro" id="IPR023346">
    <property type="entry name" value="Lysozyme-like_dom_sf"/>
</dbReference>
<reference evidence="3" key="1">
    <citation type="submission" date="2022-10" db="EMBL/GenBank/DDBJ databases">
        <authorList>
            <person name="Koch H."/>
        </authorList>
    </citation>
    <scope>NUCLEOTIDE SEQUENCE</scope>
    <source>
        <strain evidence="3">DNF</strain>
    </source>
</reference>
<dbReference type="PANTHER" id="PTHR37423">
    <property type="entry name" value="SOLUBLE LYTIC MUREIN TRANSGLYCOSYLASE-RELATED"/>
    <property type="match status" value="1"/>
</dbReference>
<dbReference type="CDD" id="cd16896">
    <property type="entry name" value="LT_Slt70-like"/>
    <property type="match status" value="1"/>
</dbReference>
<evidence type="ECO:0000256" key="1">
    <source>
        <dbReference type="ARBA" id="ARBA00007734"/>
    </source>
</evidence>
<dbReference type="AlphaFoldDB" id="A0AA86N3P5"/>
<dbReference type="SUPFAM" id="SSF53955">
    <property type="entry name" value="Lysozyme-like"/>
    <property type="match status" value="1"/>
</dbReference>
<sequence>MLLCSTALLVVLPITDQARLSFWGAPSGLRPSDLRARFESIIEHYARWYGLDPALLAAVIQVESSFNPFAVSPKGALGLMQLMPETALSWQVADPMNPSQNIRGGALQLRYLLVRFNDDLELALAAYHAGETRVSRHEGIPPLASTQQYVDRVLDIYRGLQVSAERDL</sequence>
<evidence type="ECO:0000259" key="2">
    <source>
        <dbReference type="Pfam" id="PF01464"/>
    </source>
</evidence>
<evidence type="ECO:0000313" key="3">
    <source>
        <dbReference type="EMBL" id="CAI4034074.1"/>
    </source>
</evidence>